<dbReference type="Gene3D" id="3.40.390.10">
    <property type="entry name" value="Collagenase (Catalytic Domain)"/>
    <property type="match status" value="1"/>
</dbReference>
<sequence>MRKIKNSTAILAGILALGISGGIPGFGPLAVAEQTSYQDVKADEGEKPDPEKKEAKKADKSKDKKADKDKDKDKDKEKTLADFVKDMDRIEGLFTFYRDPKKGDLFMEVSEDQMDEEFIYFIYVHNGVTGVPGLAFRGATGNNQVFSLKKHFDRIEFVEENINFYYDPESPLSRSKDANISSSLLATAKIKATSKDKKRFIIPMGKIFLSEALTRLTPEKKPGDKNAGKYGPGKLNTGKSKVAAINNYPENSDVIVDYVFDNPKSFPDKSKVGGIPRSGTLTLQHTFIKMPKNDFRPRLDDPRVGYFFRRVTDMTSLSATPYRDMIARWNLTKKDPDAKISEPVKPITFWIENTTPHEYRKTIRDAILAWNIAFEKAGFKDAVQVKTQPDDADWDAGDIRYNVLRWTASPRPPFGGYGPNFTNPRTGEVLGADIMLEQVFITNRVVISSIFETAALGLPDEDVDQASFAPFADQLTCSLGHQLQMSSLFGRAVLDGRAVLGARSVPDVDNNELIKQSLYYLTLHEVGHTLGLNHNMKASQLHDFKDIHNKELTSAVGLTGSVMDYPAINVARKGQKQGDFYTDRPGPYDLWAIEFGYSPDMEDAAARNALLERSTEPELTFGNDADDMRSSGKAIDPRVMIGDMSGDAIAFAENEMALADETMATLLDKYTRKGQSWHELRDAFL</sequence>
<dbReference type="GO" id="GO:0008237">
    <property type="term" value="F:metallopeptidase activity"/>
    <property type="evidence" value="ECO:0007669"/>
    <property type="project" value="InterPro"/>
</dbReference>
<dbReference type="InterPro" id="IPR033413">
    <property type="entry name" value="DUF5117"/>
</dbReference>
<evidence type="ECO:0000256" key="1">
    <source>
        <dbReference type="SAM" id="MobiDB-lite"/>
    </source>
</evidence>
<evidence type="ECO:0000259" key="3">
    <source>
        <dbReference type="Pfam" id="PF17148"/>
    </source>
</evidence>
<dbReference type="PANTHER" id="PTHR38478">
    <property type="entry name" value="PEPTIDASE M1A AND M12B"/>
    <property type="match status" value="1"/>
</dbReference>
<evidence type="ECO:0008006" key="5">
    <source>
        <dbReference type="Google" id="ProtNLM"/>
    </source>
</evidence>
<protein>
    <recommendedName>
        <fullName evidence="5">DUF5117 domain-containing protein</fullName>
    </recommendedName>
</protein>
<dbReference type="InterPro" id="IPR032534">
    <property type="entry name" value="EcxA_zinc-bd"/>
</dbReference>
<dbReference type="PANTHER" id="PTHR38478:SF1">
    <property type="entry name" value="ZINC DEPENDENT METALLOPROTEASE DOMAIN LIPOPROTEIN"/>
    <property type="match status" value="1"/>
</dbReference>
<dbReference type="SUPFAM" id="SSF55486">
    <property type="entry name" value="Metalloproteases ('zincins'), catalytic domain"/>
    <property type="match status" value="1"/>
</dbReference>
<dbReference type="CDD" id="cd04276">
    <property type="entry name" value="ZnMc_MMP_like_2"/>
    <property type="match status" value="1"/>
</dbReference>
<proteinExistence type="predicted"/>
<name>A0A3B0S703_9ZZZZ</name>
<evidence type="ECO:0000313" key="4">
    <source>
        <dbReference type="EMBL" id="VAW00738.1"/>
    </source>
</evidence>
<dbReference type="InterPro" id="IPR024079">
    <property type="entry name" value="MetalloPept_cat_dom_sf"/>
</dbReference>
<evidence type="ECO:0000259" key="2">
    <source>
        <dbReference type="Pfam" id="PF16313"/>
    </source>
</evidence>
<feature type="non-terminal residue" evidence="4">
    <location>
        <position position="685"/>
    </location>
</feature>
<accession>A0A3B0S703</accession>
<organism evidence="4">
    <name type="scientific">hydrothermal vent metagenome</name>
    <dbReference type="NCBI Taxonomy" id="652676"/>
    <lineage>
        <taxon>unclassified sequences</taxon>
        <taxon>metagenomes</taxon>
        <taxon>ecological metagenomes</taxon>
    </lineage>
</organism>
<dbReference type="Pfam" id="PF17148">
    <property type="entry name" value="DUF5117"/>
    <property type="match status" value="1"/>
</dbReference>
<dbReference type="EMBL" id="UOEJ01000137">
    <property type="protein sequence ID" value="VAW00738.1"/>
    <property type="molecule type" value="Genomic_DNA"/>
</dbReference>
<feature type="domain" description="EcxA zinc-binding" evidence="2">
    <location>
        <begin position="509"/>
        <end position="684"/>
    </location>
</feature>
<feature type="domain" description="DUF5117" evidence="3">
    <location>
        <begin position="138"/>
        <end position="334"/>
    </location>
</feature>
<dbReference type="Pfam" id="PF16313">
    <property type="entry name" value="DUF4953"/>
    <property type="match status" value="1"/>
</dbReference>
<gene>
    <name evidence="4" type="ORF">MNBD_ALPHA01-118</name>
</gene>
<dbReference type="AlphaFoldDB" id="A0A3B0S703"/>
<feature type="region of interest" description="Disordered" evidence="1">
    <location>
        <begin position="37"/>
        <end position="72"/>
    </location>
</feature>
<feature type="compositionally biased region" description="Basic and acidic residues" evidence="1">
    <location>
        <begin position="40"/>
        <end position="72"/>
    </location>
</feature>
<reference evidence="4" key="1">
    <citation type="submission" date="2018-06" db="EMBL/GenBank/DDBJ databases">
        <authorList>
            <person name="Zhirakovskaya E."/>
        </authorList>
    </citation>
    <scope>NUCLEOTIDE SEQUENCE</scope>
</reference>
<dbReference type="InterPro" id="IPR034032">
    <property type="entry name" value="Zn_MMP-like_bac"/>
</dbReference>